<accession>A0A2U2MQT4</accession>
<comment type="caution">
    <text evidence="1">The sequence shown here is derived from an EMBL/GenBank/DDBJ whole genome shotgun (WGS) entry which is preliminary data.</text>
</comment>
<sequence>MEPSHTIDEISYFRTPLTWEGFTEDVLERYGDEFFEYRGRKLFIQYLPPWSIVDPTVLDDGAYPVLFSGSHDFREFLEQKVPVLDGRSIHDAYSEIRLFSN</sequence>
<organism evidence="1 2">
    <name type="scientific">Bifidobacterium catulorum</name>
    <dbReference type="NCBI Taxonomy" id="1630173"/>
    <lineage>
        <taxon>Bacteria</taxon>
        <taxon>Bacillati</taxon>
        <taxon>Actinomycetota</taxon>
        <taxon>Actinomycetes</taxon>
        <taxon>Bifidobacteriales</taxon>
        <taxon>Bifidobacteriaceae</taxon>
        <taxon>Bifidobacterium</taxon>
    </lineage>
</organism>
<reference evidence="1 2" key="1">
    <citation type="journal article" date="2018" name="Int. J. Syst. Evol. Microbiol.">
        <title>Bifidobacterium catulorum sp. nov., a novel taxon from the faeces of the baby common marmoset (Callithrix jacchus).</title>
        <authorList>
            <person name="Modesto M."/>
            <person name="Michelini S."/>
            <person name="Oki K."/>
            <person name="Biavati B."/>
            <person name="Watanabe K."/>
            <person name="Mattarelli P."/>
        </authorList>
    </citation>
    <scope>NUCLEOTIDE SEQUENCE [LARGE SCALE GENOMIC DNA]</scope>
    <source>
        <strain evidence="1 2">MRM 8.19</strain>
    </source>
</reference>
<gene>
    <name evidence="1" type="ORF">DF200_08685</name>
</gene>
<dbReference type="Proteomes" id="UP000245753">
    <property type="component" value="Unassembled WGS sequence"/>
</dbReference>
<evidence type="ECO:0000313" key="2">
    <source>
        <dbReference type="Proteomes" id="UP000245753"/>
    </source>
</evidence>
<dbReference type="EMBL" id="QFFN01000030">
    <property type="protein sequence ID" value="PWG59218.1"/>
    <property type="molecule type" value="Genomic_DNA"/>
</dbReference>
<protein>
    <submittedName>
        <fullName evidence="1">Uncharacterized protein</fullName>
    </submittedName>
</protein>
<keyword evidence="2" id="KW-1185">Reference proteome</keyword>
<dbReference type="AlphaFoldDB" id="A0A2U2MQT4"/>
<proteinExistence type="predicted"/>
<name>A0A2U2MQT4_9BIFI</name>
<evidence type="ECO:0000313" key="1">
    <source>
        <dbReference type="EMBL" id="PWG59218.1"/>
    </source>
</evidence>